<keyword evidence="1" id="KW-0001">2Fe-2S</keyword>
<dbReference type="Gene3D" id="3.90.380.10">
    <property type="entry name" value="Naphthalene 1,2-dioxygenase Alpha Subunit, Chain A, domain 1"/>
    <property type="match status" value="1"/>
</dbReference>
<dbReference type="InterPro" id="IPR015881">
    <property type="entry name" value="ARHD_Rieske_2Fe_2S"/>
</dbReference>
<dbReference type="GO" id="GO:0051537">
    <property type="term" value="F:2 iron, 2 sulfur cluster binding"/>
    <property type="evidence" value="ECO:0007669"/>
    <property type="project" value="UniProtKB-KW"/>
</dbReference>
<reference evidence="8 9" key="2">
    <citation type="submission" date="2014-03" db="EMBL/GenBank/DDBJ databases">
        <authorList>
            <person name="Baltrus D."/>
            <person name="Dougherty K."/>
        </authorList>
    </citation>
    <scope>NUCLEOTIDE SEQUENCE</scope>
    <source>
        <strain evidence="8 9">28a24</strain>
    </source>
</reference>
<dbReference type="RefSeq" id="WP_025240535.1">
    <property type="nucleotide sequence ID" value="NZ_CP007441.1"/>
</dbReference>
<dbReference type="PATRIC" id="fig|316.77.peg.861"/>
<evidence type="ECO:0000313" key="8">
    <source>
        <dbReference type="EMBL" id="AHL74358.1"/>
    </source>
</evidence>
<evidence type="ECO:0000256" key="3">
    <source>
        <dbReference type="ARBA" id="ARBA00022797"/>
    </source>
</evidence>
<dbReference type="GO" id="GO:0005506">
    <property type="term" value="F:iron ion binding"/>
    <property type="evidence" value="ECO:0007669"/>
    <property type="project" value="InterPro"/>
</dbReference>
<dbReference type="PANTHER" id="PTHR21266">
    <property type="entry name" value="IRON-SULFUR DOMAIN CONTAINING PROTEIN"/>
    <property type="match status" value="1"/>
</dbReference>
<dbReference type="AlphaFoldDB" id="W8R4B7"/>
<evidence type="ECO:0000259" key="7">
    <source>
        <dbReference type="PROSITE" id="PS51296"/>
    </source>
</evidence>
<name>W8R4B7_STUST</name>
<evidence type="ECO:0000256" key="1">
    <source>
        <dbReference type="ARBA" id="ARBA00022714"/>
    </source>
</evidence>
<accession>W8R4B7</accession>
<protein>
    <submittedName>
        <fullName evidence="8">2Fe-2S ferredoxin</fullName>
    </submittedName>
</protein>
<sequence length="359" mass="40337">MTVSIAVPSAEAQPVEPTVQPFPLDQWYVAAMGWELKDKPIGRTLLNKSVVLFRTADGQAAALENRCCHRALPLSDGTLEATGIRCGYHGLLFDGAGRCIEIPGQDKIPSKAIVPAWPVQERDQIVWIWFGSEAHPQPTHEPPAYEVHTNGQYLFDGDVFHYNAPWQLIHDNLMDLSHLGYVHLKTIGGNASIHMNAKMKVEQEGDTVRVIRHMPGSVPPPTYTAAYPFKDKIDRWQEIEFFFNHLRIWTGAVDEGTESLDDPARGGFHMRGFHGITPETDTSCHYFWSMATNPTQDHEAVKAKVIEQTALTFMEDKVVIESQYRNICQFDSPPMIDIHVDIGANRARRVIDRLCGAAR</sequence>
<proteinExistence type="predicted"/>
<keyword evidence="3" id="KW-0058">Aromatic hydrocarbons catabolism</keyword>
<dbReference type="Pfam" id="PF19112">
    <property type="entry name" value="VanA_C"/>
    <property type="match status" value="1"/>
</dbReference>
<evidence type="ECO:0000256" key="6">
    <source>
        <dbReference type="ARBA" id="ARBA00023014"/>
    </source>
</evidence>
<evidence type="ECO:0000256" key="2">
    <source>
        <dbReference type="ARBA" id="ARBA00022723"/>
    </source>
</evidence>
<evidence type="ECO:0000313" key="9">
    <source>
        <dbReference type="Proteomes" id="UP000019522"/>
    </source>
</evidence>
<keyword evidence="6" id="KW-0411">Iron-sulfur</keyword>
<dbReference type="PROSITE" id="PS00570">
    <property type="entry name" value="RING_HYDROXYL_ALPHA"/>
    <property type="match status" value="1"/>
</dbReference>
<dbReference type="PANTHER" id="PTHR21266:SF60">
    <property type="entry name" value="3-KETOSTEROID-9-ALPHA-MONOOXYGENASE, OXYGENASE COMPONENT"/>
    <property type="match status" value="1"/>
</dbReference>
<dbReference type="Proteomes" id="UP000019522">
    <property type="component" value="Chromosome"/>
</dbReference>
<dbReference type="InterPro" id="IPR017941">
    <property type="entry name" value="Rieske_2Fe-2S"/>
</dbReference>
<dbReference type="EMBL" id="CP007441">
    <property type="protein sequence ID" value="AHL74358.1"/>
    <property type="molecule type" value="Genomic_DNA"/>
</dbReference>
<dbReference type="InterPro" id="IPR036922">
    <property type="entry name" value="Rieske_2Fe-2S_sf"/>
</dbReference>
<dbReference type="OrthoDB" id="9769355at2"/>
<dbReference type="InterPro" id="IPR044043">
    <property type="entry name" value="VanA_C_cat"/>
</dbReference>
<dbReference type="GO" id="GO:0016491">
    <property type="term" value="F:oxidoreductase activity"/>
    <property type="evidence" value="ECO:0007669"/>
    <property type="project" value="UniProtKB-KW"/>
</dbReference>
<dbReference type="KEGG" id="pstt:CH92_04350"/>
<dbReference type="SUPFAM" id="SSF50022">
    <property type="entry name" value="ISP domain"/>
    <property type="match status" value="1"/>
</dbReference>
<dbReference type="InterPro" id="IPR050584">
    <property type="entry name" value="Cholesterol_7-desaturase"/>
</dbReference>
<dbReference type="Pfam" id="PF00355">
    <property type="entry name" value="Rieske"/>
    <property type="match status" value="1"/>
</dbReference>
<keyword evidence="2" id="KW-0479">Metal-binding</keyword>
<dbReference type="Gene3D" id="2.102.10.10">
    <property type="entry name" value="Rieske [2Fe-2S] iron-sulphur domain"/>
    <property type="match status" value="1"/>
</dbReference>
<evidence type="ECO:0000256" key="4">
    <source>
        <dbReference type="ARBA" id="ARBA00023002"/>
    </source>
</evidence>
<reference evidence="9" key="1">
    <citation type="journal article" date="2014" name="Genome Announc.">
        <title>Complete Genome Sequence of the Highly Transformable Pseudomonas stutzeri Strain 28a24.</title>
        <authorList>
            <person name="Smith B.A."/>
            <person name="Dougherty K.M."/>
            <person name="Baltrus D.A."/>
        </authorList>
    </citation>
    <scope>NUCLEOTIDE SEQUENCE [LARGE SCALE GENOMIC DNA]</scope>
    <source>
        <strain evidence="9">28a24</strain>
    </source>
</reference>
<feature type="domain" description="Rieske" evidence="7">
    <location>
        <begin position="27"/>
        <end position="128"/>
    </location>
</feature>
<dbReference type="SUPFAM" id="SSF55961">
    <property type="entry name" value="Bet v1-like"/>
    <property type="match status" value="1"/>
</dbReference>
<evidence type="ECO:0000256" key="5">
    <source>
        <dbReference type="ARBA" id="ARBA00023004"/>
    </source>
</evidence>
<organism evidence="8 9">
    <name type="scientific">Stutzerimonas stutzeri</name>
    <name type="common">Pseudomonas stutzeri</name>
    <dbReference type="NCBI Taxonomy" id="316"/>
    <lineage>
        <taxon>Bacteria</taxon>
        <taxon>Pseudomonadati</taxon>
        <taxon>Pseudomonadota</taxon>
        <taxon>Gammaproteobacteria</taxon>
        <taxon>Pseudomonadales</taxon>
        <taxon>Pseudomonadaceae</taxon>
        <taxon>Stutzerimonas</taxon>
    </lineage>
</organism>
<keyword evidence="4" id="KW-0560">Oxidoreductase</keyword>
<gene>
    <name evidence="8" type="ORF">CH92_04350</name>
</gene>
<keyword evidence="5" id="KW-0408">Iron</keyword>
<dbReference type="CDD" id="cd08878">
    <property type="entry name" value="RHO_alpha_C_DMO-like"/>
    <property type="match status" value="1"/>
</dbReference>
<dbReference type="PROSITE" id="PS51296">
    <property type="entry name" value="RIESKE"/>
    <property type="match status" value="1"/>
</dbReference>